<proteinExistence type="predicted"/>
<accession>A0ABN8H5P0</accession>
<evidence type="ECO:0008006" key="3">
    <source>
        <dbReference type="Google" id="ProtNLM"/>
    </source>
</evidence>
<dbReference type="EMBL" id="CAKMMW010000038">
    <property type="protein sequence ID" value="CAH1230721.1"/>
    <property type="molecule type" value="Genomic_DNA"/>
</dbReference>
<evidence type="ECO:0000313" key="1">
    <source>
        <dbReference type="EMBL" id="CAH1230721.1"/>
    </source>
</evidence>
<comment type="caution">
    <text evidence="1">The sequence shown here is derived from an EMBL/GenBank/DDBJ whole genome shotgun (WGS) entry which is preliminary data.</text>
</comment>
<keyword evidence="2" id="KW-1185">Reference proteome</keyword>
<reference evidence="1" key="1">
    <citation type="submission" date="2022-01" db="EMBL/GenBank/DDBJ databases">
        <authorList>
            <person name="Criscuolo A."/>
        </authorList>
    </citation>
    <scope>NUCLEOTIDE SEQUENCE</scope>
    <source>
        <strain evidence="1">CIP111891</strain>
    </source>
</reference>
<organism evidence="1 2">
    <name type="scientific">Paenibacillus allorhizoplanae</name>
    <dbReference type="NCBI Taxonomy" id="2905648"/>
    <lineage>
        <taxon>Bacteria</taxon>
        <taxon>Bacillati</taxon>
        <taxon>Bacillota</taxon>
        <taxon>Bacilli</taxon>
        <taxon>Bacillales</taxon>
        <taxon>Paenibacillaceae</taxon>
        <taxon>Paenibacillus</taxon>
    </lineage>
</organism>
<name>A0ABN8H5P0_9BACL</name>
<dbReference type="RefSeq" id="WP_236293109.1">
    <property type="nucleotide sequence ID" value="NZ_CAKMMW010000038.1"/>
</dbReference>
<sequence length="134" mass="15786">MSQQQENMDYIKIIFKLEESLRPATEYLQHVNQQPDKKWDHLERKLNLREELSSFLKFQRELKSTIPPMSLRDEHEQLIVAYKDIVDGTEYMIGSLEQELQGHPYDFGYHIQKTGLSKVKAAATSLMTKVMENK</sequence>
<evidence type="ECO:0000313" key="2">
    <source>
        <dbReference type="Proteomes" id="UP000838821"/>
    </source>
</evidence>
<protein>
    <recommendedName>
        <fullName evidence="3">DUF1798 family protein</fullName>
    </recommendedName>
</protein>
<dbReference type="Proteomes" id="UP000838821">
    <property type="component" value="Unassembled WGS sequence"/>
</dbReference>
<gene>
    <name evidence="1" type="ORF">PAECIP111891_06734</name>
</gene>